<name>A0A2A4G055_9SPHN</name>
<protein>
    <recommendedName>
        <fullName evidence="3">Nucleoside 2-deoxyribosyltransferase</fullName>
    </recommendedName>
</protein>
<dbReference type="Pfam" id="PF05014">
    <property type="entry name" value="Nuc_deoxyrib_tr"/>
    <property type="match status" value="1"/>
</dbReference>
<accession>A0A2A4G055</accession>
<dbReference type="SUPFAM" id="SSF52309">
    <property type="entry name" value="N-(deoxy)ribosyltransferase-like"/>
    <property type="match status" value="1"/>
</dbReference>
<dbReference type="EMBL" id="NWUF01000004">
    <property type="protein sequence ID" value="PCE43375.1"/>
    <property type="molecule type" value="Genomic_DNA"/>
</dbReference>
<proteinExistence type="predicted"/>
<reference evidence="1 2" key="1">
    <citation type="submission" date="2017-09" db="EMBL/GenBank/DDBJ databases">
        <title>The Catabolism of 3,6-Dichlorosalicylic acid is Initiated by the Cytochrome P450 Monooxygenase DsmABC in Rhizorhabdus dicambivorans Ndbn-20.</title>
        <authorList>
            <person name="Na L."/>
        </authorList>
    </citation>
    <scope>NUCLEOTIDE SEQUENCE [LARGE SCALE GENOMIC DNA]</scope>
    <source>
        <strain evidence="1 2">Ndbn-20m</strain>
    </source>
</reference>
<dbReference type="Gene3D" id="3.40.50.450">
    <property type="match status" value="1"/>
</dbReference>
<dbReference type="OrthoDB" id="9795789at2"/>
<dbReference type="RefSeq" id="WP_083215946.1">
    <property type="nucleotide sequence ID" value="NZ_CP023449.1"/>
</dbReference>
<evidence type="ECO:0000313" key="1">
    <source>
        <dbReference type="EMBL" id="PCE43375.1"/>
    </source>
</evidence>
<evidence type="ECO:0008006" key="3">
    <source>
        <dbReference type="Google" id="ProtNLM"/>
    </source>
</evidence>
<dbReference type="AlphaFoldDB" id="A0A2A4G055"/>
<sequence length="163" mass="17804">MKLYLGGPMFDLPNVRYNLALAAKIRALGYDVYCPNENASINDKSRTDITGERIYQADIDELMTANIFLCQLSEDSGTAWEAGYMDCLARHVDPARYLGVIGLATDIRLSTLPDPAKADVDNQSWALNAFVVGGIKTSLGLYTSEEALLDRLAGLLRGAGHPY</sequence>
<dbReference type="Proteomes" id="UP000218934">
    <property type="component" value="Unassembled WGS sequence"/>
</dbReference>
<dbReference type="InterPro" id="IPR007710">
    <property type="entry name" value="Nucleoside_deoxyribTrfase"/>
</dbReference>
<evidence type="ECO:0000313" key="2">
    <source>
        <dbReference type="Proteomes" id="UP000218934"/>
    </source>
</evidence>
<keyword evidence="2" id="KW-1185">Reference proteome</keyword>
<gene>
    <name evidence="1" type="ORF">COO09_06340</name>
</gene>
<comment type="caution">
    <text evidence="1">The sequence shown here is derived from an EMBL/GenBank/DDBJ whole genome shotgun (WGS) entry which is preliminary data.</text>
</comment>
<organism evidence="1 2">
    <name type="scientific">Rhizorhabdus dicambivorans</name>
    <dbReference type="NCBI Taxonomy" id="1850238"/>
    <lineage>
        <taxon>Bacteria</taxon>
        <taxon>Pseudomonadati</taxon>
        <taxon>Pseudomonadota</taxon>
        <taxon>Alphaproteobacteria</taxon>
        <taxon>Sphingomonadales</taxon>
        <taxon>Sphingomonadaceae</taxon>
        <taxon>Rhizorhabdus</taxon>
    </lineage>
</organism>
<dbReference type="KEGG" id="rdi:CMV14_01295"/>